<keyword evidence="4" id="KW-1185">Reference proteome</keyword>
<dbReference type="EMBL" id="JAUSVF010000002">
    <property type="protein sequence ID" value="MDQ0322266.1"/>
    <property type="molecule type" value="Genomic_DNA"/>
</dbReference>
<dbReference type="RefSeq" id="WP_307233823.1">
    <property type="nucleotide sequence ID" value="NZ_JAUSVF010000002.1"/>
</dbReference>
<evidence type="ECO:0000313" key="4">
    <source>
        <dbReference type="Proteomes" id="UP001230207"/>
    </source>
</evidence>
<accession>A0ABU0BX90</accession>
<evidence type="ECO:0000313" key="3">
    <source>
        <dbReference type="EMBL" id="MDQ0322266.1"/>
    </source>
</evidence>
<gene>
    <name evidence="3" type="ORF">QO002_004472</name>
</gene>
<dbReference type="InterPro" id="IPR013830">
    <property type="entry name" value="SGNH_hydro"/>
</dbReference>
<evidence type="ECO:0000259" key="2">
    <source>
        <dbReference type="Pfam" id="PF13472"/>
    </source>
</evidence>
<proteinExistence type="predicted"/>
<dbReference type="InterPro" id="IPR036514">
    <property type="entry name" value="SGNH_hydro_sf"/>
</dbReference>
<sequence length="226" mass="25578">MWRLFLPLVVATLTCSASYAACRRDAIISKTPIIEQSHQRLSLARRYSTASGTTDLLIIGDSIAEHWGETQSRDFAGLSVINMGIRGERTQELLWRLEILRPSISPSRVILSIGTNNLRELDYDRCEVLGGMVAVAKYIRVLWPNSQLFVLPLLPRGKDFHFRERDRDFINAHLPFALSGMTIVEIDEASLTCGWASQCDNFRPDNIHLVAKGYAMLRQFIKRSGL</sequence>
<protein>
    <submittedName>
        <fullName evidence="3">Lysophospholipase L1-like esterase</fullName>
    </submittedName>
</protein>
<dbReference type="Gene3D" id="3.40.50.1110">
    <property type="entry name" value="SGNH hydrolase"/>
    <property type="match status" value="1"/>
</dbReference>
<name>A0ABU0BX90_9HYPH</name>
<feature type="domain" description="SGNH hydrolase-type esterase" evidence="2">
    <location>
        <begin position="59"/>
        <end position="215"/>
    </location>
</feature>
<evidence type="ECO:0000256" key="1">
    <source>
        <dbReference type="SAM" id="SignalP"/>
    </source>
</evidence>
<dbReference type="SUPFAM" id="SSF52266">
    <property type="entry name" value="SGNH hydrolase"/>
    <property type="match status" value="1"/>
</dbReference>
<feature type="signal peptide" evidence="1">
    <location>
        <begin position="1"/>
        <end position="20"/>
    </location>
</feature>
<organism evidence="3 4">
    <name type="scientific">Pararhizobium capsulatum DSM 1112</name>
    <dbReference type="NCBI Taxonomy" id="1121113"/>
    <lineage>
        <taxon>Bacteria</taxon>
        <taxon>Pseudomonadati</taxon>
        <taxon>Pseudomonadota</taxon>
        <taxon>Alphaproteobacteria</taxon>
        <taxon>Hyphomicrobiales</taxon>
        <taxon>Rhizobiaceae</taxon>
        <taxon>Rhizobium/Agrobacterium group</taxon>
        <taxon>Pararhizobium</taxon>
    </lineage>
</organism>
<keyword evidence="1" id="KW-0732">Signal</keyword>
<dbReference type="Proteomes" id="UP001230207">
    <property type="component" value="Unassembled WGS sequence"/>
</dbReference>
<comment type="caution">
    <text evidence="3">The sequence shown here is derived from an EMBL/GenBank/DDBJ whole genome shotgun (WGS) entry which is preliminary data.</text>
</comment>
<feature type="chain" id="PRO_5046001398" evidence="1">
    <location>
        <begin position="21"/>
        <end position="226"/>
    </location>
</feature>
<reference evidence="3 4" key="1">
    <citation type="submission" date="2023-07" db="EMBL/GenBank/DDBJ databases">
        <title>Genomic Encyclopedia of Type Strains, Phase IV (KMG-IV): sequencing the most valuable type-strain genomes for metagenomic binning, comparative biology and taxonomic classification.</title>
        <authorList>
            <person name="Goeker M."/>
        </authorList>
    </citation>
    <scope>NUCLEOTIDE SEQUENCE [LARGE SCALE GENOMIC DNA]</scope>
    <source>
        <strain evidence="3 4">DSM 1112</strain>
    </source>
</reference>
<dbReference type="Pfam" id="PF13472">
    <property type="entry name" value="Lipase_GDSL_2"/>
    <property type="match status" value="1"/>
</dbReference>